<dbReference type="PANTHER" id="PTHR12358">
    <property type="entry name" value="SPHINGOSINE KINASE"/>
    <property type="match status" value="1"/>
</dbReference>
<dbReference type="GO" id="GO:0001727">
    <property type="term" value="F:lipid kinase activity"/>
    <property type="evidence" value="ECO:0007669"/>
    <property type="project" value="TreeGrafter"/>
</dbReference>
<keyword evidence="3" id="KW-1185">Reference proteome</keyword>
<dbReference type="KEGG" id="bnn:FOA43_004500"/>
<sequence length="363" mass="40332">MSKTDSEYRFSILASSSDATQISSLPIHLTSRKILVIDSILSGNRIAEKNFYRDILNPLFVLLDISSDYIETTSSTSVSDQAHSLQSGTAYLVIIISGDTSLNEFVNCVRKDSDVAFLTVAQGTGNAFANSIGLSTGLDTVKSLLLGTYHNFHLYRSQFDPPGSLIDEEDHTIRTVRSLLFFVVGSWCLHSTLVADSSSAEMRRKYGQLRFHKAAESILKQNPDFVGSIITHHKDRSFSVIESKTNLSYFIVTALPRFEPTFLISPNSLPQSHQLHLLYFPHTTPESTMEIMNQAYSNGSHISNPLVRYLAIDSGDFVTLQLDDSITSDSFSKICIDGNIILMNGKGRTVTFDCVESNLLYIR</sequence>
<dbReference type="Pfam" id="PF00781">
    <property type="entry name" value="DAGK_cat"/>
    <property type="match status" value="1"/>
</dbReference>
<dbReference type="GO" id="GO:0046512">
    <property type="term" value="P:sphingosine biosynthetic process"/>
    <property type="evidence" value="ECO:0007669"/>
    <property type="project" value="TreeGrafter"/>
</dbReference>
<dbReference type="Gene3D" id="2.60.200.40">
    <property type="match status" value="1"/>
</dbReference>
<reference evidence="2" key="1">
    <citation type="submission" date="2020-10" db="EMBL/GenBank/DDBJ databases">
        <authorList>
            <person name="Roach M.J.R."/>
        </authorList>
    </citation>
    <scope>NUCLEOTIDE SEQUENCE</scope>
    <source>
        <strain evidence="2">CBS 1945</strain>
    </source>
</reference>
<gene>
    <name evidence="2" type="ORF">FOA43_004500</name>
</gene>
<dbReference type="Gene3D" id="3.40.50.10330">
    <property type="entry name" value="Probable inorganic polyphosphate/atp-NAD kinase, domain 1"/>
    <property type="match status" value="1"/>
</dbReference>
<proteinExistence type="predicted"/>
<dbReference type="AlphaFoldDB" id="A0A875RXY1"/>
<dbReference type="GO" id="GO:0016020">
    <property type="term" value="C:membrane"/>
    <property type="evidence" value="ECO:0007669"/>
    <property type="project" value="TreeGrafter"/>
</dbReference>
<dbReference type="InterPro" id="IPR017438">
    <property type="entry name" value="ATP-NAD_kinase_N"/>
</dbReference>
<dbReference type="SUPFAM" id="SSF111331">
    <property type="entry name" value="NAD kinase/diacylglycerol kinase-like"/>
    <property type="match status" value="1"/>
</dbReference>
<evidence type="ECO:0000313" key="3">
    <source>
        <dbReference type="Proteomes" id="UP000662931"/>
    </source>
</evidence>
<dbReference type="InterPro" id="IPR001206">
    <property type="entry name" value="Diacylglycerol_kinase_cat_dom"/>
</dbReference>
<accession>A0A875RXY1</accession>
<name>A0A875RXY1_EENNA</name>
<evidence type="ECO:0000313" key="2">
    <source>
        <dbReference type="EMBL" id="QPG77097.1"/>
    </source>
</evidence>
<dbReference type="InterPro" id="IPR016064">
    <property type="entry name" value="NAD/diacylglycerol_kinase_sf"/>
</dbReference>
<dbReference type="GeneID" id="62197900"/>
<dbReference type="GO" id="GO:0005737">
    <property type="term" value="C:cytoplasm"/>
    <property type="evidence" value="ECO:0007669"/>
    <property type="project" value="TreeGrafter"/>
</dbReference>
<dbReference type="RefSeq" id="XP_038780662.1">
    <property type="nucleotide sequence ID" value="XM_038924734.1"/>
</dbReference>
<dbReference type="Proteomes" id="UP000662931">
    <property type="component" value="Chromosome 4"/>
</dbReference>
<dbReference type="PANTHER" id="PTHR12358:SF108">
    <property type="entry name" value="DAGKC DOMAIN-CONTAINING PROTEIN"/>
    <property type="match status" value="1"/>
</dbReference>
<feature type="domain" description="DAGKc" evidence="1">
    <location>
        <begin position="36"/>
        <end position="147"/>
    </location>
</feature>
<evidence type="ECO:0000259" key="1">
    <source>
        <dbReference type="Pfam" id="PF00781"/>
    </source>
</evidence>
<dbReference type="EMBL" id="CP064815">
    <property type="protein sequence ID" value="QPG77097.1"/>
    <property type="molecule type" value="Genomic_DNA"/>
</dbReference>
<dbReference type="OrthoDB" id="3853857at2759"/>
<dbReference type="InterPro" id="IPR050187">
    <property type="entry name" value="Lipid_Phosphate_FormReg"/>
</dbReference>
<organism evidence="2 3">
    <name type="scientific">Eeniella nana</name>
    <name type="common">Yeast</name>
    <name type="synonym">Brettanomyces nanus</name>
    <dbReference type="NCBI Taxonomy" id="13502"/>
    <lineage>
        <taxon>Eukaryota</taxon>
        <taxon>Fungi</taxon>
        <taxon>Dikarya</taxon>
        <taxon>Ascomycota</taxon>
        <taxon>Saccharomycotina</taxon>
        <taxon>Pichiomycetes</taxon>
        <taxon>Pichiales</taxon>
        <taxon>Pichiaceae</taxon>
        <taxon>Brettanomyces</taxon>
    </lineage>
</organism>
<protein>
    <recommendedName>
        <fullName evidence="1">DAGKc domain-containing protein</fullName>
    </recommendedName>
</protein>